<keyword evidence="6" id="KW-0472">Membrane</keyword>
<evidence type="ECO:0000313" key="12">
    <source>
        <dbReference type="Proteomes" id="UP000886865"/>
    </source>
</evidence>
<dbReference type="PANTHER" id="PTHR30026:SF20">
    <property type="entry name" value="OUTER MEMBRANE PROTEIN TOLC"/>
    <property type="match status" value="1"/>
</dbReference>
<evidence type="ECO:0000256" key="1">
    <source>
        <dbReference type="ARBA" id="ARBA00004442"/>
    </source>
</evidence>
<dbReference type="AlphaFoldDB" id="A0A9D1FK03"/>
<feature type="region of interest" description="Disordered" evidence="9">
    <location>
        <begin position="47"/>
        <end position="75"/>
    </location>
</feature>
<keyword evidence="7" id="KW-0998">Cell outer membrane</keyword>
<evidence type="ECO:0000256" key="6">
    <source>
        <dbReference type="ARBA" id="ARBA00023136"/>
    </source>
</evidence>
<dbReference type="SUPFAM" id="SSF56954">
    <property type="entry name" value="Outer membrane efflux proteins (OEP)"/>
    <property type="match status" value="1"/>
</dbReference>
<evidence type="ECO:0000256" key="4">
    <source>
        <dbReference type="ARBA" id="ARBA00022452"/>
    </source>
</evidence>
<dbReference type="PANTHER" id="PTHR30026">
    <property type="entry name" value="OUTER MEMBRANE PROTEIN TOLC"/>
    <property type="match status" value="1"/>
</dbReference>
<evidence type="ECO:0000256" key="7">
    <source>
        <dbReference type="ARBA" id="ARBA00023237"/>
    </source>
</evidence>
<feature type="compositionally biased region" description="Basic residues" evidence="9">
    <location>
        <begin position="113"/>
        <end position="125"/>
    </location>
</feature>
<keyword evidence="8" id="KW-0175">Coiled coil</keyword>
<sequence>MKKFFSSFIIVALFSINAQGVFAFSLFKSKKITDNTVEVVKNEYDSSKEISKSAQNTPVDNTIEQSHPDGNVGEKRRGLFNFRKNKTDERQVNEVKDSNEAQEEIHIVEPEKKPKKITKRRIRKEAKKESKRKATNEKAQKESSKEAEGMYETKFPAINSHIEYTQMNGEVTLSDCIKLAISHHPAIVSAISNAQIYESRIGQAWANYFPTINAGLSYSRNDMLNTMGNSAYTRMMAQRYNMFYVPTISANMLLFDFGKTKASADMAKRTYESSRYDAETSIESVIYNVKVAYYNMLFAQAQKIVYEDTVKDYELQLKQAEAYYNIGKKAKIDVTTAQYNLGNAKVNLIKAKNTLELAAVELANAVGIPELENVVLKDKLNTKMYDVNFPDLIKTAVESRPSLLSAKKKMDAAELNIRGAKRAFAPDLSAFGSYDHGGRQIDSDYGYQFGVQFNYTSLNLMSLKKQLDEANATFKKCSADYEQEKQNVYLEVKSAYISLLNSHDSLNVAKLALQQAKEQQYQAFRRYQVGLGNAIEFKDAENTYLNAQLSYYSNLLDYNVNAAELERVIGAPVKESNIDL</sequence>
<evidence type="ECO:0000256" key="8">
    <source>
        <dbReference type="SAM" id="Coils"/>
    </source>
</evidence>
<dbReference type="InterPro" id="IPR051906">
    <property type="entry name" value="TolC-like"/>
</dbReference>
<feature type="signal peptide" evidence="10">
    <location>
        <begin position="1"/>
        <end position="23"/>
    </location>
</feature>
<feature type="chain" id="PRO_5038581048" evidence="10">
    <location>
        <begin position="24"/>
        <end position="580"/>
    </location>
</feature>
<dbReference type="GO" id="GO:0015288">
    <property type="term" value="F:porin activity"/>
    <property type="evidence" value="ECO:0007669"/>
    <property type="project" value="TreeGrafter"/>
</dbReference>
<evidence type="ECO:0000256" key="10">
    <source>
        <dbReference type="SAM" id="SignalP"/>
    </source>
</evidence>
<evidence type="ECO:0000313" key="11">
    <source>
        <dbReference type="EMBL" id="HIS75133.1"/>
    </source>
</evidence>
<comment type="subcellular location">
    <subcellularLocation>
        <location evidence="1">Cell outer membrane</location>
    </subcellularLocation>
</comment>
<feature type="compositionally biased region" description="Polar residues" evidence="9">
    <location>
        <begin position="52"/>
        <end position="65"/>
    </location>
</feature>
<feature type="coiled-coil region" evidence="8">
    <location>
        <begin position="460"/>
        <end position="487"/>
    </location>
</feature>
<organism evidence="11 12">
    <name type="scientific">Candidatus Galligastranaerophilus intestinavium</name>
    <dbReference type="NCBI Taxonomy" id="2840836"/>
    <lineage>
        <taxon>Bacteria</taxon>
        <taxon>Candidatus Galligastranaerophilus</taxon>
    </lineage>
</organism>
<protein>
    <submittedName>
        <fullName evidence="11">TolC family protein</fullName>
    </submittedName>
</protein>
<keyword evidence="5" id="KW-0812">Transmembrane</keyword>
<dbReference type="GO" id="GO:0009279">
    <property type="term" value="C:cell outer membrane"/>
    <property type="evidence" value="ECO:0007669"/>
    <property type="project" value="UniProtKB-SubCell"/>
</dbReference>
<feature type="region of interest" description="Disordered" evidence="9">
    <location>
        <begin position="112"/>
        <end position="148"/>
    </location>
</feature>
<feature type="compositionally biased region" description="Basic and acidic residues" evidence="9">
    <location>
        <begin position="126"/>
        <end position="148"/>
    </location>
</feature>
<evidence type="ECO:0000256" key="9">
    <source>
        <dbReference type="SAM" id="MobiDB-lite"/>
    </source>
</evidence>
<dbReference type="GO" id="GO:0015562">
    <property type="term" value="F:efflux transmembrane transporter activity"/>
    <property type="evidence" value="ECO:0007669"/>
    <property type="project" value="InterPro"/>
</dbReference>
<comment type="similarity">
    <text evidence="2">Belongs to the outer membrane factor (OMF) (TC 1.B.17) family.</text>
</comment>
<dbReference type="EMBL" id="DVJQ01000076">
    <property type="protein sequence ID" value="HIS75133.1"/>
    <property type="molecule type" value="Genomic_DNA"/>
</dbReference>
<evidence type="ECO:0000256" key="3">
    <source>
        <dbReference type="ARBA" id="ARBA00022448"/>
    </source>
</evidence>
<dbReference type="Proteomes" id="UP000886865">
    <property type="component" value="Unassembled WGS sequence"/>
</dbReference>
<evidence type="ECO:0000256" key="2">
    <source>
        <dbReference type="ARBA" id="ARBA00007613"/>
    </source>
</evidence>
<accession>A0A9D1FK03</accession>
<proteinExistence type="inferred from homology"/>
<dbReference type="InterPro" id="IPR003423">
    <property type="entry name" value="OMP_efflux"/>
</dbReference>
<keyword evidence="10" id="KW-0732">Signal</keyword>
<dbReference type="Pfam" id="PF02321">
    <property type="entry name" value="OEP"/>
    <property type="match status" value="2"/>
</dbReference>
<keyword evidence="3" id="KW-0813">Transport</keyword>
<keyword evidence="4" id="KW-1134">Transmembrane beta strand</keyword>
<evidence type="ECO:0000256" key="5">
    <source>
        <dbReference type="ARBA" id="ARBA00022692"/>
    </source>
</evidence>
<dbReference type="Gene3D" id="1.20.1600.10">
    <property type="entry name" value="Outer membrane efflux proteins (OEP)"/>
    <property type="match status" value="1"/>
</dbReference>
<comment type="caution">
    <text evidence="11">The sequence shown here is derived from an EMBL/GenBank/DDBJ whole genome shotgun (WGS) entry which is preliminary data.</text>
</comment>
<reference evidence="11" key="2">
    <citation type="journal article" date="2021" name="PeerJ">
        <title>Extensive microbial diversity within the chicken gut microbiome revealed by metagenomics and culture.</title>
        <authorList>
            <person name="Gilroy R."/>
            <person name="Ravi A."/>
            <person name="Getino M."/>
            <person name="Pursley I."/>
            <person name="Horton D.L."/>
            <person name="Alikhan N.F."/>
            <person name="Baker D."/>
            <person name="Gharbi K."/>
            <person name="Hall N."/>
            <person name="Watson M."/>
            <person name="Adriaenssens E.M."/>
            <person name="Foster-Nyarko E."/>
            <person name="Jarju S."/>
            <person name="Secka A."/>
            <person name="Antonio M."/>
            <person name="Oren A."/>
            <person name="Chaudhuri R.R."/>
            <person name="La Ragione R."/>
            <person name="Hildebrand F."/>
            <person name="Pallen M.J."/>
        </authorList>
    </citation>
    <scope>NUCLEOTIDE SEQUENCE</scope>
    <source>
        <strain evidence="11">CHK152-2871</strain>
    </source>
</reference>
<gene>
    <name evidence="11" type="ORF">IAA86_08975</name>
</gene>
<reference evidence="11" key="1">
    <citation type="submission" date="2020-10" db="EMBL/GenBank/DDBJ databases">
        <authorList>
            <person name="Gilroy R."/>
        </authorList>
    </citation>
    <scope>NUCLEOTIDE SEQUENCE</scope>
    <source>
        <strain evidence="11">CHK152-2871</strain>
    </source>
</reference>
<dbReference type="GO" id="GO:1990281">
    <property type="term" value="C:efflux pump complex"/>
    <property type="evidence" value="ECO:0007669"/>
    <property type="project" value="TreeGrafter"/>
</dbReference>
<name>A0A9D1FK03_9BACT</name>